<dbReference type="SUPFAM" id="SSF103657">
    <property type="entry name" value="BAR/IMD domain-like"/>
    <property type="match status" value="1"/>
</dbReference>
<sequence length="227" mass="26498">MDQEENIGTSQIFPVMSCSCWSTDILSTVGYDSIIQHLNNGRKNCKEFEEFLKESSVTDLLLNGDAVSFRVPYVQYPEEPHAKKNYEQKCRDKDEAEQAVHRSANVANPRQQEKVFEAQECERINFFRNALWLHVNQLSQQCVTNDEMYEQVRKSLEMCSIEKDIQYFVNQRKTGQTPPGEDLSQFLNVYQMTLIIPWLRTTLCSINSTSDEKKAFLSYCFYDVKRP</sequence>
<dbReference type="GO" id="GO:0005884">
    <property type="term" value="C:actin filament"/>
    <property type="evidence" value="ECO:0007669"/>
    <property type="project" value="TreeGrafter"/>
</dbReference>
<accession>A0A1A6H3I6</accession>
<dbReference type="InterPro" id="IPR027267">
    <property type="entry name" value="AH/BAR_dom_sf"/>
</dbReference>
<dbReference type="GO" id="GO:0030041">
    <property type="term" value="P:actin filament polymerization"/>
    <property type="evidence" value="ECO:0007669"/>
    <property type="project" value="TreeGrafter"/>
</dbReference>
<keyword evidence="2" id="KW-1185">Reference proteome</keyword>
<dbReference type="EMBL" id="LZPO01055174">
    <property type="protein sequence ID" value="OBS72162.1"/>
    <property type="molecule type" value="Genomic_DNA"/>
</dbReference>
<evidence type="ECO:0000313" key="1">
    <source>
        <dbReference type="EMBL" id="OBS72162.1"/>
    </source>
</evidence>
<dbReference type="AlphaFoldDB" id="A0A1A6H3I6"/>
<dbReference type="Proteomes" id="UP000092124">
    <property type="component" value="Unassembled WGS sequence"/>
</dbReference>
<name>A0A1A6H3I6_NEOLE</name>
<dbReference type="OrthoDB" id="10255964at2759"/>
<reference evidence="1 2" key="1">
    <citation type="submission" date="2016-06" db="EMBL/GenBank/DDBJ databases">
        <title>The Draft Genome Sequence and Annotation of the Desert Woodrat Neotoma lepida.</title>
        <authorList>
            <person name="Campbell M."/>
            <person name="Oakeson K.F."/>
            <person name="Yandell M."/>
            <person name="Halpert J.R."/>
            <person name="Dearing D."/>
        </authorList>
    </citation>
    <scope>NUCLEOTIDE SEQUENCE [LARGE SCALE GENOMIC DNA]</scope>
    <source>
        <strain evidence="1">417</strain>
        <tissue evidence="1">Liver</tissue>
    </source>
</reference>
<protein>
    <submittedName>
        <fullName evidence="1">Uncharacterized protein</fullName>
    </submittedName>
</protein>
<proteinExistence type="predicted"/>
<dbReference type="PANTHER" id="PTHR23065">
    <property type="entry name" value="PROLINE-SERINE-THREONINE PHOSPHATASE INTERACTING PROTEIN 1"/>
    <property type="match status" value="1"/>
</dbReference>
<dbReference type="PANTHER" id="PTHR23065:SF9">
    <property type="entry name" value="PROLINE-SERINE-THREONINE PHOSPHATASE-INTERACTING PROTEIN 2"/>
    <property type="match status" value="1"/>
</dbReference>
<dbReference type="GO" id="GO:0005886">
    <property type="term" value="C:plasma membrane"/>
    <property type="evidence" value="ECO:0007669"/>
    <property type="project" value="TreeGrafter"/>
</dbReference>
<dbReference type="GO" id="GO:0005737">
    <property type="term" value="C:cytoplasm"/>
    <property type="evidence" value="ECO:0007669"/>
    <property type="project" value="TreeGrafter"/>
</dbReference>
<dbReference type="STRING" id="56216.A0A1A6H3I6"/>
<gene>
    <name evidence="1" type="ORF">A6R68_13264</name>
</gene>
<comment type="caution">
    <text evidence="1">The sequence shown here is derived from an EMBL/GenBank/DDBJ whole genome shotgun (WGS) entry which is preliminary data.</text>
</comment>
<dbReference type="GO" id="GO:0051015">
    <property type="term" value="F:actin filament binding"/>
    <property type="evidence" value="ECO:0007669"/>
    <property type="project" value="TreeGrafter"/>
</dbReference>
<dbReference type="Gene3D" id="1.20.1270.60">
    <property type="entry name" value="Arfaptin homology (AH) domain/BAR domain"/>
    <property type="match status" value="1"/>
</dbReference>
<evidence type="ECO:0000313" key="2">
    <source>
        <dbReference type="Proteomes" id="UP000092124"/>
    </source>
</evidence>
<organism evidence="1 2">
    <name type="scientific">Neotoma lepida</name>
    <name type="common">Desert woodrat</name>
    <dbReference type="NCBI Taxonomy" id="56216"/>
    <lineage>
        <taxon>Eukaryota</taxon>
        <taxon>Metazoa</taxon>
        <taxon>Chordata</taxon>
        <taxon>Craniata</taxon>
        <taxon>Vertebrata</taxon>
        <taxon>Euteleostomi</taxon>
        <taxon>Mammalia</taxon>
        <taxon>Eutheria</taxon>
        <taxon>Euarchontoglires</taxon>
        <taxon>Glires</taxon>
        <taxon>Rodentia</taxon>
        <taxon>Myomorpha</taxon>
        <taxon>Muroidea</taxon>
        <taxon>Cricetidae</taxon>
        <taxon>Neotominae</taxon>
        <taxon>Neotoma</taxon>
    </lineage>
</organism>